<reference evidence="4" key="1">
    <citation type="submission" date="2024-03" db="EMBL/GenBank/DDBJ databases">
        <title>WGS assembly of Saponaria officinalis var. Norfolk2.</title>
        <authorList>
            <person name="Jenkins J."/>
            <person name="Shu S."/>
            <person name="Grimwood J."/>
            <person name="Barry K."/>
            <person name="Goodstein D."/>
            <person name="Schmutz J."/>
            <person name="Leebens-Mack J."/>
            <person name="Osbourn A."/>
        </authorList>
    </citation>
    <scope>NUCLEOTIDE SEQUENCE [LARGE SCALE GENOMIC DNA]</scope>
    <source>
        <strain evidence="4">JIC</strain>
    </source>
</reference>
<dbReference type="InterPro" id="IPR023213">
    <property type="entry name" value="CAT-like_dom_sf"/>
</dbReference>
<dbReference type="InterPro" id="IPR050317">
    <property type="entry name" value="Plant_Fungal_Acyltransferase"/>
</dbReference>
<dbReference type="PANTHER" id="PTHR31642:SF11">
    <property type="entry name" value="SHIKIMATE O-HYDROXYCINNAMOYLTRANSFERASE"/>
    <property type="match status" value="1"/>
</dbReference>
<dbReference type="Gene3D" id="3.30.559.10">
    <property type="entry name" value="Chloramphenicol acetyltransferase-like domain"/>
    <property type="match status" value="2"/>
</dbReference>
<sequence>MMTFCKHNTKTKFMQHLVNMTRIKQSIMVKPSQKTPSKILPLSKLDMIVRAPKTHTNIFYIYDHPPSSKSPPPYTTVVETLKTALSKILVPFYPLAGRLQLNQNRDEYEINCNAVGALFVEAETNLTIKDLGDFQPSAELRQLLILECDYTRDLSLIPLLMVQVTRFKCGGVGLGYTPHHHVADGTAHIDFFAKYLRLAAGLNLSVPPVHDRIHVAPRDTVSIKFQHKHEFDPIVPSLPPNGFTTGDQSYDTTQSLFKISKQQIQVLKHATLSQAMRYTNKNNHKISTYAILASHIWRSVCIARGISYDQEVKLYIPVDGRSRLKDPAMPDGYFGNILFFSICTEKVGDIIHKPIWYVASKIQESIEKMDDEYLRSAIDYLDLRPGSLDSLMGVHKFLYPNLLINSWVRLPFYKADFGWGPPKTVGNCEVKLEGLSFLTGGSNKDDDISLAINLFSVHMSIFKKHLYNFTCINSSL</sequence>
<keyword evidence="2" id="KW-0808">Transferase</keyword>
<evidence type="ECO:0000313" key="5">
    <source>
        <dbReference type="Proteomes" id="UP001443914"/>
    </source>
</evidence>
<gene>
    <name evidence="4" type="ORF">RND81_02G121600</name>
</gene>
<evidence type="ECO:0000313" key="4">
    <source>
        <dbReference type="EMBL" id="KAK9749375.1"/>
    </source>
</evidence>
<name>A0AAW1MMC1_SAPOF</name>
<organism evidence="4 5">
    <name type="scientific">Saponaria officinalis</name>
    <name type="common">Common soapwort</name>
    <name type="synonym">Lychnis saponaria</name>
    <dbReference type="NCBI Taxonomy" id="3572"/>
    <lineage>
        <taxon>Eukaryota</taxon>
        <taxon>Viridiplantae</taxon>
        <taxon>Streptophyta</taxon>
        <taxon>Embryophyta</taxon>
        <taxon>Tracheophyta</taxon>
        <taxon>Spermatophyta</taxon>
        <taxon>Magnoliopsida</taxon>
        <taxon>eudicotyledons</taxon>
        <taxon>Gunneridae</taxon>
        <taxon>Pentapetalae</taxon>
        <taxon>Caryophyllales</taxon>
        <taxon>Caryophyllaceae</taxon>
        <taxon>Caryophylleae</taxon>
        <taxon>Saponaria</taxon>
    </lineage>
</organism>
<dbReference type="AlphaFoldDB" id="A0AAW1MMC1"/>
<evidence type="ECO:0000256" key="2">
    <source>
        <dbReference type="ARBA" id="ARBA00022679"/>
    </source>
</evidence>
<evidence type="ECO:0000256" key="1">
    <source>
        <dbReference type="ARBA" id="ARBA00009861"/>
    </source>
</evidence>
<keyword evidence="3" id="KW-0012">Acyltransferase</keyword>
<dbReference type="Pfam" id="PF02458">
    <property type="entry name" value="Transferase"/>
    <property type="match status" value="1"/>
</dbReference>
<comment type="caution">
    <text evidence="4">The sequence shown here is derived from an EMBL/GenBank/DDBJ whole genome shotgun (WGS) entry which is preliminary data.</text>
</comment>
<dbReference type="Proteomes" id="UP001443914">
    <property type="component" value="Unassembled WGS sequence"/>
</dbReference>
<proteinExistence type="inferred from homology"/>
<protein>
    <submittedName>
        <fullName evidence="4">Uncharacterized protein</fullName>
    </submittedName>
</protein>
<accession>A0AAW1MMC1</accession>
<comment type="similarity">
    <text evidence="1">Belongs to the plant acyltransferase family.</text>
</comment>
<dbReference type="PANTHER" id="PTHR31642">
    <property type="entry name" value="TRICHOTHECENE 3-O-ACETYLTRANSFERASE"/>
    <property type="match status" value="1"/>
</dbReference>
<dbReference type="EMBL" id="JBDFQZ010000002">
    <property type="protein sequence ID" value="KAK9749375.1"/>
    <property type="molecule type" value="Genomic_DNA"/>
</dbReference>
<keyword evidence="5" id="KW-1185">Reference proteome</keyword>
<dbReference type="GO" id="GO:0016747">
    <property type="term" value="F:acyltransferase activity, transferring groups other than amino-acyl groups"/>
    <property type="evidence" value="ECO:0007669"/>
    <property type="project" value="TreeGrafter"/>
</dbReference>
<evidence type="ECO:0000256" key="3">
    <source>
        <dbReference type="ARBA" id="ARBA00023315"/>
    </source>
</evidence>